<protein>
    <submittedName>
        <fullName evidence="1">Uncharacterized protein</fullName>
    </submittedName>
</protein>
<name>A0ABV3H4C9_9ACTN</name>
<sequence length="47" mass="4919">MPPTDTPPCDVLPVADGVLVIPHVLPLHIPDTALGLTVREWLGLPAA</sequence>
<proteinExistence type="predicted"/>
<organism evidence="1 2">
    <name type="scientific">Nonomuraea bangladeshensis</name>
    <dbReference type="NCBI Taxonomy" id="404385"/>
    <lineage>
        <taxon>Bacteria</taxon>
        <taxon>Bacillati</taxon>
        <taxon>Actinomycetota</taxon>
        <taxon>Actinomycetes</taxon>
        <taxon>Streptosporangiales</taxon>
        <taxon>Streptosporangiaceae</taxon>
        <taxon>Nonomuraea</taxon>
    </lineage>
</organism>
<dbReference type="RefSeq" id="WP_364450762.1">
    <property type="nucleotide sequence ID" value="NZ_JBFARM010000005.1"/>
</dbReference>
<dbReference type="EMBL" id="JBFARM010000005">
    <property type="protein sequence ID" value="MEV4287374.1"/>
    <property type="molecule type" value="Genomic_DNA"/>
</dbReference>
<reference evidence="1 2" key="1">
    <citation type="submission" date="2024-06" db="EMBL/GenBank/DDBJ databases">
        <title>The Natural Products Discovery Center: Release of the First 8490 Sequenced Strains for Exploring Actinobacteria Biosynthetic Diversity.</title>
        <authorList>
            <person name="Kalkreuter E."/>
            <person name="Kautsar S.A."/>
            <person name="Yang D."/>
            <person name="Bader C.D."/>
            <person name="Teijaro C.N."/>
            <person name="Fluegel L."/>
            <person name="Davis C.M."/>
            <person name="Simpson J.R."/>
            <person name="Lauterbach L."/>
            <person name="Steele A.D."/>
            <person name="Gui C."/>
            <person name="Meng S."/>
            <person name="Li G."/>
            <person name="Viehrig K."/>
            <person name="Ye F."/>
            <person name="Su P."/>
            <person name="Kiefer A.F."/>
            <person name="Nichols A."/>
            <person name="Cepeda A.J."/>
            <person name="Yan W."/>
            <person name="Fan B."/>
            <person name="Jiang Y."/>
            <person name="Adhikari A."/>
            <person name="Zheng C.-J."/>
            <person name="Schuster L."/>
            <person name="Cowan T.M."/>
            <person name="Smanski M.J."/>
            <person name="Chevrette M.G."/>
            <person name="De Carvalho L.P.S."/>
            <person name="Shen B."/>
        </authorList>
    </citation>
    <scope>NUCLEOTIDE SEQUENCE [LARGE SCALE GENOMIC DNA]</scope>
    <source>
        <strain evidence="1 2">NPDC049574</strain>
    </source>
</reference>
<keyword evidence="2" id="KW-1185">Reference proteome</keyword>
<accession>A0ABV3H4C9</accession>
<gene>
    <name evidence="1" type="ORF">AB0K40_17860</name>
</gene>
<comment type="caution">
    <text evidence="1">The sequence shown here is derived from an EMBL/GenBank/DDBJ whole genome shotgun (WGS) entry which is preliminary data.</text>
</comment>
<evidence type="ECO:0000313" key="2">
    <source>
        <dbReference type="Proteomes" id="UP001552427"/>
    </source>
</evidence>
<dbReference type="Proteomes" id="UP001552427">
    <property type="component" value="Unassembled WGS sequence"/>
</dbReference>
<evidence type="ECO:0000313" key="1">
    <source>
        <dbReference type="EMBL" id="MEV4287374.1"/>
    </source>
</evidence>